<gene>
    <name evidence="3" type="ORF">E6B08_03530</name>
</gene>
<dbReference type="OrthoDB" id="785623at2"/>
<dbReference type="Pfam" id="PF14130">
    <property type="entry name" value="Cap4_nuclease"/>
    <property type="match status" value="1"/>
</dbReference>
<evidence type="ECO:0000313" key="4">
    <source>
        <dbReference type="Proteomes" id="UP000298551"/>
    </source>
</evidence>
<dbReference type="AlphaFoldDB" id="A0A4D6X5E5"/>
<organism evidence="3 4">
    <name type="scientific">Pseudomonas putida</name>
    <name type="common">Arthrobacter siderocapsulatus</name>
    <dbReference type="NCBI Taxonomy" id="303"/>
    <lineage>
        <taxon>Bacteria</taxon>
        <taxon>Pseudomonadati</taxon>
        <taxon>Pseudomonadota</taxon>
        <taxon>Gammaproteobacteria</taxon>
        <taxon>Pseudomonadales</taxon>
        <taxon>Pseudomonadaceae</taxon>
        <taxon>Pseudomonas</taxon>
    </lineage>
</organism>
<sequence length="539" mass="61605">MDSSNAGGVAAKLGFLYQDCAAALFVTEMLLNKKIEAVRCEVTDDIDILYGTHTEFIQVKTSDKPRWSISTVTIRSRGANNKLIANSSIVHKSMQCASAPLDRCKFRILSPRDCKDPLDFLEIDRSKRSGKPGRQDLIDGLNDKLKNYVAPAGNSITDWVDACWWHVIPSLREIELTALDNIRRAAQSLYGVILSVESVVENIWVNILVTMTKKSALDRRVYVEDDKTYHRDHFLAWFKAEVLFYDRGNSHAKVYVHRKLPNILVQLQAPFVSSVPSRNGLALHQRYQMGQYRYEHIASNICHWFDELLLRPNEIADFNSSSATEKYRLLRSRLADNTNDLEQFLGNALLHSVMRLRHDSQPIPATLYLDSKGDLKVFENVHIVQRSKGGDELWLGVSKLTKARTVSQVLTELRDALYDDIVNGLDGVREKVLDVKEDSYLLRHDVDEILDTSSSFEDHLDRFRFVIFFGYESALLTIPETKGHEPDLYREAYQLFVDFISDLASNPVYAQLNVELYIYAAPSFDDLCGLLKKKMRDEQ</sequence>
<dbReference type="InterPro" id="IPR014976">
    <property type="entry name" value="AbpA_HamA_C"/>
</dbReference>
<evidence type="ECO:0000259" key="1">
    <source>
        <dbReference type="Pfam" id="PF08878"/>
    </source>
</evidence>
<dbReference type="GO" id="GO:0004518">
    <property type="term" value="F:nuclease activity"/>
    <property type="evidence" value="ECO:0007669"/>
    <property type="project" value="InterPro"/>
</dbReference>
<protein>
    <submittedName>
        <fullName evidence="3">DUF4297 domain-containing protein</fullName>
    </submittedName>
</protein>
<dbReference type="Pfam" id="PF08878">
    <property type="entry name" value="HamA"/>
    <property type="match status" value="1"/>
</dbReference>
<dbReference type="InterPro" id="IPR025382">
    <property type="entry name" value="Cap4-like_endonuclease_dom"/>
</dbReference>
<dbReference type="RefSeq" id="WP_136912776.1">
    <property type="nucleotide sequence ID" value="NZ_CP039371.1"/>
</dbReference>
<feature type="domain" description="CD-NTase associated protein 4-like DNA endonuclease" evidence="2">
    <location>
        <begin position="7"/>
        <end position="215"/>
    </location>
</feature>
<dbReference type="EMBL" id="CP039371">
    <property type="protein sequence ID" value="QCI10542.1"/>
    <property type="molecule type" value="Genomic_DNA"/>
</dbReference>
<evidence type="ECO:0000313" key="3">
    <source>
        <dbReference type="EMBL" id="QCI10542.1"/>
    </source>
</evidence>
<reference evidence="4" key="1">
    <citation type="submission" date="2019-04" db="EMBL/GenBank/DDBJ databases">
        <title>Genome sequence of Pseudomonas putida 1290, an auxin catabolizing strain.</title>
        <authorList>
            <person name="Laird T.S."/>
            <person name="Leveau J.H.J."/>
        </authorList>
    </citation>
    <scope>NUCLEOTIDE SEQUENCE [LARGE SCALE GENOMIC DNA]</scope>
    <source>
        <strain evidence="4">1290</strain>
    </source>
</reference>
<evidence type="ECO:0000259" key="2">
    <source>
        <dbReference type="Pfam" id="PF14130"/>
    </source>
</evidence>
<name>A0A4D6X5E5_PSEPU</name>
<feature type="domain" description="Anti-bacteriophage protein A/HamA C-terminal" evidence="1">
    <location>
        <begin position="283"/>
        <end position="527"/>
    </location>
</feature>
<proteinExistence type="predicted"/>
<accession>A0A4D6X5E5</accession>
<dbReference type="Proteomes" id="UP000298551">
    <property type="component" value="Chromosome"/>
</dbReference>